<dbReference type="RefSeq" id="XP_060450215.1">
    <property type="nucleotide sequence ID" value="XM_060596279.1"/>
</dbReference>
<accession>A0AAJ0A0J2</accession>
<evidence type="ECO:0000313" key="2">
    <source>
        <dbReference type="Proteomes" id="UP001243989"/>
    </source>
</evidence>
<evidence type="ECO:0000313" key="1">
    <source>
        <dbReference type="EMBL" id="KAK1654171.1"/>
    </source>
</evidence>
<comment type="caution">
    <text evidence="1">The sequence shown here is derived from an EMBL/GenBank/DDBJ whole genome shotgun (WGS) entry which is preliminary data.</text>
</comment>
<dbReference type="Proteomes" id="UP001243989">
    <property type="component" value="Unassembled WGS sequence"/>
</dbReference>
<keyword evidence="2" id="KW-1185">Reference proteome</keyword>
<protein>
    <submittedName>
        <fullName evidence="1">Uncharacterized protein</fullName>
    </submittedName>
</protein>
<dbReference type="GeneID" id="85481141"/>
<sequence>MPLAQNIGRRADFDIAWSYSFPLTDNTPEQRSFFSPENHSLNPPSHIFCSAHCFFHFKLGGSCLVWMFRNSKCLRFGWAEQTRLGEKTRSRTAGHQRTLVDHGRTNGRTNGRSFLLLDITHITTTVQHHRVMKIWIYTYRCVLEQHLLIF</sequence>
<gene>
    <name evidence="1" type="ORF">BDP81DRAFT_79033</name>
</gene>
<reference evidence="1" key="1">
    <citation type="submission" date="2021-06" db="EMBL/GenBank/DDBJ databases">
        <title>Comparative genomics, transcriptomics and evolutionary studies reveal genomic signatures of adaptation to plant cell wall in hemibiotrophic fungi.</title>
        <authorList>
            <consortium name="DOE Joint Genome Institute"/>
            <person name="Baroncelli R."/>
            <person name="Diaz J.F."/>
            <person name="Benocci T."/>
            <person name="Peng M."/>
            <person name="Battaglia E."/>
            <person name="Haridas S."/>
            <person name="Andreopoulos W."/>
            <person name="Labutti K."/>
            <person name="Pangilinan J."/>
            <person name="Floch G.L."/>
            <person name="Makela M.R."/>
            <person name="Henrissat B."/>
            <person name="Grigoriev I.V."/>
            <person name="Crouch J.A."/>
            <person name="De Vries R.P."/>
            <person name="Sukno S.A."/>
            <person name="Thon M.R."/>
        </authorList>
    </citation>
    <scope>NUCLEOTIDE SEQUENCE</scope>
    <source>
        <strain evidence="1">CBS 102054</strain>
    </source>
</reference>
<name>A0AAJ0A0J2_9PEZI</name>
<dbReference type="EMBL" id="JAHMHQ010000002">
    <property type="protein sequence ID" value="KAK1654171.1"/>
    <property type="molecule type" value="Genomic_DNA"/>
</dbReference>
<dbReference type="AlphaFoldDB" id="A0AAJ0A0J2"/>
<proteinExistence type="predicted"/>
<organism evidence="1 2">
    <name type="scientific">Colletotrichum phormii</name>
    <dbReference type="NCBI Taxonomy" id="359342"/>
    <lineage>
        <taxon>Eukaryota</taxon>
        <taxon>Fungi</taxon>
        <taxon>Dikarya</taxon>
        <taxon>Ascomycota</taxon>
        <taxon>Pezizomycotina</taxon>
        <taxon>Sordariomycetes</taxon>
        <taxon>Hypocreomycetidae</taxon>
        <taxon>Glomerellales</taxon>
        <taxon>Glomerellaceae</taxon>
        <taxon>Colletotrichum</taxon>
        <taxon>Colletotrichum acutatum species complex</taxon>
    </lineage>
</organism>